<comment type="caution">
    <text evidence="2">The sequence shown here is derived from an EMBL/GenBank/DDBJ whole genome shotgun (WGS) entry which is preliminary data.</text>
</comment>
<feature type="chain" id="PRO_5044752245" evidence="1">
    <location>
        <begin position="20"/>
        <end position="181"/>
    </location>
</feature>
<feature type="signal peptide" evidence="1">
    <location>
        <begin position="1"/>
        <end position="19"/>
    </location>
</feature>
<dbReference type="EMBL" id="JBDJPC010000004">
    <property type="protein sequence ID" value="KAL1506289.1"/>
    <property type="molecule type" value="Genomic_DNA"/>
</dbReference>
<keyword evidence="3" id="KW-1185">Reference proteome</keyword>
<gene>
    <name evidence="2" type="ORF">ABEB36_005681</name>
</gene>
<evidence type="ECO:0000256" key="1">
    <source>
        <dbReference type="SAM" id="SignalP"/>
    </source>
</evidence>
<evidence type="ECO:0000313" key="2">
    <source>
        <dbReference type="EMBL" id="KAL1506289.1"/>
    </source>
</evidence>
<name>A0ABD1EZ21_HYPHA</name>
<keyword evidence="1" id="KW-0732">Signal</keyword>
<organism evidence="2 3">
    <name type="scientific">Hypothenemus hampei</name>
    <name type="common">Coffee berry borer</name>
    <dbReference type="NCBI Taxonomy" id="57062"/>
    <lineage>
        <taxon>Eukaryota</taxon>
        <taxon>Metazoa</taxon>
        <taxon>Ecdysozoa</taxon>
        <taxon>Arthropoda</taxon>
        <taxon>Hexapoda</taxon>
        <taxon>Insecta</taxon>
        <taxon>Pterygota</taxon>
        <taxon>Neoptera</taxon>
        <taxon>Endopterygota</taxon>
        <taxon>Coleoptera</taxon>
        <taxon>Polyphaga</taxon>
        <taxon>Cucujiformia</taxon>
        <taxon>Curculionidae</taxon>
        <taxon>Scolytinae</taxon>
        <taxon>Hypothenemus</taxon>
    </lineage>
</organism>
<evidence type="ECO:0000313" key="3">
    <source>
        <dbReference type="Proteomes" id="UP001566132"/>
    </source>
</evidence>
<protein>
    <submittedName>
        <fullName evidence="2">Uncharacterized protein</fullName>
    </submittedName>
</protein>
<proteinExistence type="predicted"/>
<dbReference type="AlphaFoldDB" id="A0ABD1EZ21"/>
<reference evidence="2 3" key="1">
    <citation type="submission" date="2024-05" db="EMBL/GenBank/DDBJ databases">
        <title>Genetic variation in Jamaican populations of the coffee berry borer (Hypothenemus hampei).</title>
        <authorList>
            <person name="Errbii M."/>
            <person name="Myrie A."/>
        </authorList>
    </citation>
    <scope>NUCLEOTIDE SEQUENCE [LARGE SCALE GENOMIC DNA]</scope>
    <source>
        <strain evidence="2">JA-Hopewell-2020-01-JO</strain>
        <tissue evidence="2">Whole body</tissue>
    </source>
</reference>
<dbReference type="Proteomes" id="UP001566132">
    <property type="component" value="Unassembled WGS sequence"/>
</dbReference>
<sequence>MAILFIFCVSMLIFEGALSFPFPFPNGILHQTSSGTDVHQIFTPLSHVGDVVEANINDAVNSKAIQFVTPFPSSGRKSAVLESAAKESIPIQADVKYAKLQQIVADFLHPKPIVDTIEEHEKYGNDGGKGRALSVKVVAAFEGFSNALNAAVESPFKAAKTAGRKLTESLNQIGGKLVGLS</sequence>
<accession>A0ABD1EZ21</accession>